<gene>
    <name evidence="2" type="ORF">SDC9_47825</name>
</gene>
<organism evidence="2">
    <name type="scientific">bioreactor metagenome</name>
    <dbReference type="NCBI Taxonomy" id="1076179"/>
    <lineage>
        <taxon>unclassified sequences</taxon>
        <taxon>metagenomes</taxon>
        <taxon>ecological metagenomes</taxon>
    </lineage>
</organism>
<keyword evidence="1" id="KW-0472">Membrane</keyword>
<protein>
    <submittedName>
        <fullName evidence="2">Uncharacterized protein</fullName>
    </submittedName>
</protein>
<proteinExistence type="predicted"/>
<feature type="transmembrane region" description="Helical" evidence="1">
    <location>
        <begin position="9"/>
        <end position="29"/>
    </location>
</feature>
<sequence>MKIRLSTKLFIGGVAIVIIAAISVAIYNVKTNPESFIETSKDKNNYNNSTITIEKYEITEDEISE</sequence>
<comment type="caution">
    <text evidence="2">The sequence shown here is derived from an EMBL/GenBank/DDBJ whole genome shotgun (WGS) entry which is preliminary data.</text>
</comment>
<evidence type="ECO:0000256" key="1">
    <source>
        <dbReference type="SAM" id="Phobius"/>
    </source>
</evidence>
<keyword evidence="1" id="KW-0812">Transmembrane</keyword>
<reference evidence="2" key="1">
    <citation type="submission" date="2019-08" db="EMBL/GenBank/DDBJ databases">
        <authorList>
            <person name="Kucharzyk K."/>
            <person name="Murdoch R.W."/>
            <person name="Higgins S."/>
            <person name="Loffler F."/>
        </authorList>
    </citation>
    <scope>NUCLEOTIDE SEQUENCE</scope>
</reference>
<accession>A0A644WCL8</accession>
<keyword evidence="1" id="KW-1133">Transmembrane helix</keyword>
<evidence type="ECO:0000313" key="2">
    <source>
        <dbReference type="EMBL" id="MPM01585.1"/>
    </source>
</evidence>
<name>A0A644WCL8_9ZZZZ</name>
<dbReference type="EMBL" id="VSSQ01000807">
    <property type="protein sequence ID" value="MPM01585.1"/>
    <property type="molecule type" value="Genomic_DNA"/>
</dbReference>
<dbReference type="AlphaFoldDB" id="A0A644WCL8"/>